<gene>
    <name evidence="2" type="ORF">ACFQ4B_05405</name>
</gene>
<dbReference type="Proteomes" id="UP001597180">
    <property type="component" value="Unassembled WGS sequence"/>
</dbReference>
<comment type="caution">
    <text evidence="2">The sequence shown here is derived from an EMBL/GenBank/DDBJ whole genome shotgun (WGS) entry which is preliminary data.</text>
</comment>
<name>A0ABW3UJ39_9BACL</name>
<dbReference type="InterPro" id="IPR001387">
    <property type="entry name" value="Cro/C1-type_HTH"/>
</dbReference>
<reference evidence="3" key="1">
    <citation type="journal article" date="2019" name="Int. J. Syst. Evol. Microbiol.">
        <title>The Global Catalogue of Microorganisms (GCM) 10K type strain sequencing project: providing services to taxonomists for standard genome sequencing and annotation.</title>
        <authorList>
            <consortium name="The Broad Institute Genomics Platform"/>
            <consortium name="The Broad Institute Genome Sequencing Center for Infectious Disease"/>
            <person name="Wu L."/>
            <person name="Ma J."/>
        </authorList>
    </citation>
    <scope>NUCLEOTIDE SEQUENCE [LARGE SCALE GENOMIC DNA]</scope>
    <source>
        <strain evidence="3">CCUG 53270</strain>
    </source>
</reference>
<keyword evidence="3" id="KW-1185">Reference proteome</keyword>
<feature type="domain" description="HTH cro/C1-type" evidence="1">
    <location>
        <begin position="10"/>
        <end position="73"/>
    </location>
</feature>
<dbReference type="InterPro" id="IPR010982">
    <property type="entry name" value="Lambda_DNA-bd_dom_sf"/>
</dbReference>
<accession>A0ABW3UJ39</accession>
<evidence type="ECO:0000313" key="3">
    <source>
        <dbReference type="Proteomes" id="UP001597180"/>
    </source>
</evidence>
<evidence type="ECO:0000259" key="1">
    <source>
        <dbReference type="Pfam" id="PF13443"/>
    </source>
</evidence>
<dbReference type="EMBL" id="JBHTLU010000012">
    <property type="protein sequence ID" value="MFD1219544.1"/>
    <property type="molecule type" value="Genomic_DNA"/>
</dbReference>
<evidence type="ECO:0000313" key="2">
    <source>
        <dbReference type="EMBL" id="MFD1219544.1"/>
    </source>
</evidence>
<organism evidence="2 3">
    <name type="scientific">Paenibacillus vulneris</name>
    <dbReference type="NCBI Taxonomy" id="1133364"/>
    <lineage>
        <taxon>Bacteria</taxon>
        <taxon>Bacillati</taxon>
        <taxon>Bacillota</taxon>
        <taxon>Bacilli</taxon>
        <taxon>Bacillales</taxon>
        <taxon>Paenibacillaceae</taxon>
        <taxon>Paenibacillus</taxon>
    </lineage>
</organism>
<dbReference type="SUPFAM" id="SSF47413">
    <property type="entry name" value="lambda repressor-like DNA-binding domains"/>
    <property type="match status" value="1"/>
</dbReference>
<protein>
    <submittedName>
        <fullName evidence="2">Helix-turn-helix domain-containing protein</fullName>
    </submittedName>
</protein>
<dbReference type="Gene3D" id="1.10.260.40">
    <property type="entry name" value="lambda repressor-like DNA-binding domains"/>
    <property type="match status" value="1"/>
</dbReference>
<sequence>MRKRKVIKSNLKELLNKRGMDNKTLHKITKVREATIGEMVNNTNKSFVVDNLNSIINALNIENIEELLTIVDEEDIKKDTDR</sequence>
<proteinExistence type="predicted"/>
<dbReference type="RefSeq" id="WP_345595060.1">
    <property type="nucleotide sequence ID" value="NZ_BAABJG010000055.1"/>
</dbReference>
<dbReference type="Pfam" id="PF13443">
    <property type="entry name" value="HTH_26"/>
    <property type="match status" value="1"/>
</dbReference>